<dbReference type="InterPro" id="IPR038740">
    <property type="entry name" value="BioF2-like_GNAT_dom"/>
</dbReference>
<dbReference type="RefSeq" id="WP_238225156.1">
    <property type="nucleotide sequence ID" value="NZ_BAAADH010000024.1"/>
</dbReference>
<accession>A0ABQ4UIX0</accession>
<gene>
    <name evidence="2" type="ORF">LNAOJCKE_2946</name>
</gene>
<dbReference type="InterPro" id="IPR016181">
    <property type="entry name" value="Acyl_CoA_acyltransferase"/>
</dbReference>
<feature type="domain" description="BioF2-like acetyltransferase" evidence="1">
    <location>
        <begin position="192"/>
        <end position="325"/>
    </location>
</feature>
<reference evidence="2" key="1">
    <citation type="journal article" date="2021" name="Front. Microbiol.">
        <title>Comprehensive Comparative Genomics and Phenotyping of Methylobacterium Species.</title>
        <authorList>
            <person name="Alessa O."/>
            <person name="Ogura Y."/>
            <person name="Fujitani Y."/>
            <person name="Takami H."/>
            <person name="Hayashi T."/>
            <person name="Sahin N."/>
            <person name="Tani A."/>
        </authorList>
    </citation>
    <scope>NUCLEOTIDE SEQUENCE</scope>
    <source>
        <strain evidence="2">NBRC 15686</strain>
    </source>
</reference>
<protein>
    <recommendedName>
        <fullName evidence="1">BioF2-like acetyltransferase domain-containing protein</fullName>
    </recommendedName>
</protein>
<evidence type="ECO:0000313" key="3">
    <source>
        <dbReference type="Proteomes" id="UP001055039"/>
    </source>
</evidence>
<proteinExistence type="predicted"/>
<dbReference type="Proteomes" id="UP001055039">
    <property type="component" value="Unassembled WGS sequence"/>
</dbReference>
<name>A0ABQ4UIX0_9HYPH</name>
<dbReference type="EMBL" id="BPRC01000009">
    <property type="protein sequence ID" value="GJE65735.1"/>
    <property type="molecule type" value="Genomic_DNA"/>
</dbReference>
<evidence type="ECO:0000313" key="2">
    <source>
        <dbReference type="EMBL" id="GJE65735.1"/>
    </source>
</evidence>
<organism evidence="2 3">
    <name type="scientific">Methylorubrum aminovorans</name>
    <dbReference type="NCBI Taxonomy" id="269069"/>
    <lineage>
        <taxon>Bacteria</taxon>
        <taxon>Pseudomonadati</taxon>
        <taxon>Pseudomonadota</taxon>
        <taxon>Alphaproteobacteria</taxon>
        <taxon>Hyphomicrobiales</taxon>
        <taxon>Methylobacteriaceae</taxon>
        <taxon>Methylorubrum</taxon>
    </lineage>
</organism>
<dbReference type="Pfam" id="PF13480">
    <property type="entry name" value="Acetyltransf_6"/>
    <property type="match status" value="1"/>
</dbReference>
<reference evidence="2" key="2">
    <citation type="submission" date="2021-08" db="EMBL/GenBank/DDBJ databases">
        <authorList>
            <person name="Tani A."/>
            <person name="Ola A."/>
            <person name="Ogura Y."/>
            <person name="Katsura K."/>
            <person name="Hayashi T."/>
        </authorList>
    </citation>
    <scope>NUCLEOTIDE SEQUENCE</scope>
    <source>
        <strain evidence="2">NBRC 15686</strain>
    </source>
</reference>
<comment type="caution">
    <text evidence="2">The sequence shown here is derived from an EMBL/GenBank/DDBJ whole genome shotgun (WGS) entry which is preliminary data.</text>
</comment>
<sequence>MRALSLSGPSDSLSGPFDMAVEPVAALAAEAAAWDALAVRAVAPHPFYARAVVAAHRAHGLCAPRLSAVVVRERGHIAALLPFGLRPDITGLGAAVAQPFHSPYVTSTTPLVADGPGLEGRLDALVEGLARASGGRPWRWPLLAVETRLGAGLLTAMGRAGWQTGTVAQFERPVLDRRADYDAFLAGHPHKSRLKDLRRRRRRLEEAGTLIVESATEGTALERALEDFLALEAAGWKGEAGTALRSRPRTEAFARTLFRPQKGPVTVRADGLRLDGRTVAASLALVCGGTAYLLKTAYDEGLRAQAPGLVLEDAIVRALHTEEFAGRLDSATMPGSALESLYPERETIAEIIALPPGAGRISLERRLRLARFEHRARAEAKRLLRRG</sequence>
<evidence type="ECO:0000259" key="1">
    <source>
        <dbReference type="Pfam" id="PF13480"/>
    </source>
</evidence>
<dbReference type="Gene3D" id="3.40.630.30">
    <property type="match status" value="1"/>
</dbReference>
<dbReference type="SUPFAM" id="SSF55729">
    <property type="entry name" value="Acyl-CoA N-acyltransferases (Nat)"/>
    <property type="match status" value="1"/>
</dbReference>
<keyword evidence="3" id="KW-1185">Reference proteome</keyword>